<dbReference type="AlphaFoldDB" id="A0A336KS50"/>
<protein>
    <recommendedName>
        <fullName evidence="3">serine C-palmitoyltransferase</fullName>
        <ecNumber evidence="3">2.3.1.50</ecNumber>
    </recommendedName>
</protein>
<keyword evidence="9" id="KW-1133">Transmembrane helix</keyword>
<dbReference type="Gene3D" id="3.90.1150.10">
    <property type="entry name" value="Aspartate Aminotransferase, domain 1"/>
    <property type="match status" value="1"/>
</dbReference>
<dbReference type="InterPro" id="IPR015424">
    <property type="entry name" value="PyrdxlP-dep_Trfase"/>
</dbReference>
<dbReference type="GO" id="GO:0030170">
    <property type="term" value="F:pyridoxal phosphate binding"/>
    <property type="evidence" value="ECO:0007669"/>
    <property type="project" value="InterPro"/>
</dbReference>
<keyword evidence="4" id="KW-0808">Transferase</keyword>
<reference evidence="11" key="1">
    <citation type="submission" date="2018-04" db="EMBL/GenBank/DDBJ databases">
        <authorList>
            <person name="Go L.Y."/>
            <person name="Mitchell J.A."/>
        </authorList>
    </citation>
    <scope>NUCLEOTIDE SEQUENCE</scope>
    <source>
        <tissue evidence="11">Whole organism</tissue>
    </source>
</reference>
<dbReference type="GO" id="GO:0046512">
    <property type="term" value="P:sphingosine biosynthetic process"/>
    <property type="evidence" value="ECO:0007669"/>
    <property type="project" value="TreeGrafter"/>
</dbReference>
<evidence type="ECO:0000313" key="11">
    <source>
        <dbReference type="EMBL" id="SSX06791.1"/>
    </source>
</evidence>
<dbReference type="PANTHER" id="PTHR13693">
    <property type="entry name" value="CLASS II AMINOTRANSFERASE/8-AMINO-7-OXONONANOATE SYNTHASE"/>
    <property type="match status" value="1"/>
</dbReference>
<keyword evidence="5 8" id="KW-0663">Pyridoxal phosphate</keyword>
<keyword evidence="9" id="KW-0472">Membrane</keyword>
<dbReference type="InterPro" id="IPR015421">
    <property type="entry name" value="PyrdxlP-dep_Trfase_major"/>
</dbReference>
<evidence type="ECO:0000256" key="9">
    <source>
        <dbReference type="SAM" id="Phobius"/>
    </source>
</evidence>
<dbReference type="EC" id="2.3.1.50" evidence="3"/>
<dbReference type="GO" id="GO:0004758">
    <property type="term" value="F:serine C-palmitoyltransferase activity"/>
    <property type="evidence" value="ECO:0007669"/>
    <property type="project" value="UniProtKB-EC"/>
</dbReference>
<dbReference type="GO" id="GO:0016020">
    <property type="term" value="C:membrane"/>
    <property type="evidence" value="ECO:0007669"/>
    <property type="project" value="GOC"/>
</dbReference>
<keyword evidence="6" id="KW-0012">Acyltransferase</keyword>
<evidence type="ECO:0000256" key="6">
    <source>
        <dbReference type="ARBA" id="ARBA00023315"/>
    </source>
</evidence>
<evidence type="ECO:0000256" key="8">
    <source>
        <dbReference type="RuleBase" id="RU003693"/>
    </source>
</evidence>
<dbReference type="SUPFAM" id="SSF53383">
    <property type="entry name" value="PLP-dependent transferases"/>
    <property type="match status" value="1"/>
</dbReference>
<name>A0A336KS50_CULSO</name>
<reference evidence="12" key="2">
    <citation type="submission" date="2018-07" db="EMBL/GenBank/DDBJ databases">
        <authorList>
            <person name="Quirk P.G."/>
            <person name="Krulwich T.A."/>
        </authorList>
    </citation>
    <scope>NUCLEOTIDE SEQUENCE</scope>
</reference>
<dbReference type="EMBL" id="UFQS01000775">
    <property type="protein sequence ID" value="SSX06791.1"/>
    <property type="molecule type" value="Genomic_DNA"/>
</dbReference>
<evidence type="ECO:0000259" key="10">
    <source>
        <dbReference type="Pfam" id="PF00155"/>
    </source>
</evidence>
<dbReference type="EMBL" id="UFQT01000775">
    <property type="protein sequence ID" value="SSX27136.1"/>
    <property type="molecule type" value="Genomic_DNA"/>
</dbReference>
<evidence type="ECO:0000256" key="7">
    <source>
        <dbReference type="ARBA" id="ARBA00048528"/>
    </source>
</evidence>
<accession>A0A336KS50</accession>
<evidence type="ECO:0000256" key="3">
    <source>
        <dbReference type="ARBA" id="ARBA00013220"/>
    </source>
</evidence>
<proteinExistence type="inferred from homology"/>
<evidence type="ECO:0000256" key="5">
    <source>
        <dbReference type="ARBA" id="ARBA00022898"/>
    </source>
</evidence>
<dbReference type="InterPro" id="IPR004839">
    <property type="entry name" value="Aminotransferase_I/II_large"/>
</dbReference>
<dbReference type="VEuPathDB" id="VectorBase:CSON014202"/>
<dbReference type="PROSITE" id="PS00599">
    <property type="entry name" value="AA_TRANSFER_CLASS_2"/>
    <property type="match status" value="1"/>
</dbReference>
<dbReference type="InterPro" id="IPR050087">
    <property type="entry name" value="AON_synthase_class-II"/>
</dbReference>
<dbReference type="InterPro" id="IPR001917">
    <property type="entry name" value="Aminotrans_II_pyridoxalP_BS"/>
</dbReference>
<evidence type="ECO:0000256" key="1">
    <source>
        <dbReference type="ARBA" id="ARBA00001933"/>
    </source>
</evidence>
<evidence type="ECO:0000256" key="2">
    <source>
        <dbReference type="ARBA" id="ARBA00008392"/>
    </source>
</evidence>
<dbReference type="OMA" id="NDIDIWM"/>
<comment type="cofactor">
    <cofactor evidence="1 8">
        <name>pyridoxal 5'-phosphate</name>
        <dbReference type="ChEBI" id="CHEBI:597326"/>
    </cofactor>
</comment>
<dbReference type="GO" id="GO:0046513">
    <property type="term" value="P:ceramide biosynthetic process"/>
    <property type="evidence" value="ECO:0007669"/>
    <property type="project" value="TreeGrafter"/>
</dbReference>
<gene>
    <name evidence="11" type="primary">CSON014202</name>
</gene>
<feature type="transmembrane region" description="Helical" evidence="9">
    <location>
        <begin position="37"/>
        <end position="57"/>
    </location>
</feature>
<dbReference type="PANTHER" id="PTHR13693:SF3">
    <property type="entry name" value="LD36009P"/>
    <property type="match status" value="1"/>
</dbReference>
<keyword evidence="9" id="KW-0812">Transmembrane</keyword>
<dbReference type="GO" id="GO:0017059">
    <property type="term" value="C:serine palmitoyltransferase complex"/>
    <property type="evidence" value="ECO:0007669"/>
    <property type="project" value="TreeGrafter"/>
</dbReference>
<dbReference type="InterPro" id="IPR015422">
    <property type="entry name" value="PyrdxlP-dep_Trfase_small"/>
</dbReference>
<comment type="similarity">
    <text evidence="2 8">Belongs to the class-II pyridoxal-phosphate-dependent aminotransferase family.</text>
</comment>
<sequence length="514" mass="57808">MTQNGSNRYKNGKISDSKRVNDHYAKYLKSARYEKPSFIQVCMMYLAIHLTVVLALIKEKLSIVKVPVQKHRKDYSELFNLADRFVPTHFYPRFWDVFARPTTNLPCDSTIVLERKMDFNTKKARVTGNSMRCLNLASFNYLGVSQNEGPSIDATEKSFYENGLVTSSTLRELGRTKLHVKLEKLTAQFLGAEAVLSFGMGFATNTLNMPSIITEGCLVASDAKNHASMILGLRNSGATVKVFKHNDMRSLEKVLKDGICNGQPNGDGSWNKIFIVTEGIFSMEGTIVNLPEIISLKKKYKAYLYIDEAHSIGAVGENGRGVTDYFNCDPNDIDIWMGTYSKGFSSFGGFIAGSRKLINFLRNNSQGAFYSSPVPLAVIPKIMHTLNSFLDGTRDGQRRVLQLKRNTNYLRSKLGQLGIVVYGHHDSPIVPMIFFCRTKLIVTLRTLLEKYKIAAVGVAYPAIDIYSSRLRICLSAAHTKAQIDYFLNAIEEISNHIRLDYSSHVVNKNEEIEY</sequence>
<dbReference type="Pfam" id="PF00155">
    <property type="entry name" value="Aminotran_1_2"/>
    <property type="match status" value="1"/>
</dbReference>
<dbReference type="Gene3D" id="3.40.640.10">
    <property type="entry name" value="Type I PLP-dependent aspartate aminotransferase-like (Major domain)"/>
    <property type="match status" value="1"/>
</dbReference>
<comment type="catalytic activity">
    <reaction evidence="7">
        <text>L-serine + hexadecanoyl-CoA + H(+) = 3-oxosphinganine + CO2 + CoA</text>
        <dbReference type="Rhea" id="RHEA:14761"/>
        <dbReference type="ChEBI" id="CHEBI:15378"/>
        <dbReference type="ChEBI" id="CHEBI:16526"/>
        <dbReference type="ChEBI" id="CHEBI:33384"/>
        <dbReference type="ChEBI" id="CHEBI:57287"/>
        <dbReference type="ChEBI" id="CHEBI:57379"/>
        <dbReference type="ChEBI" id="CHEBI:58299"/>
        <dbReference type="EC" id="2.3.1.50"/>
    </reaction>
</comment>
<evidence type="ECO:0000256" key="4">
    <source>
        <dbReference type="ARBA" id="ARBA00022679"/>
    </source>
</evidence>
<feature type="domain" description="Aminotransferase class I/classII large" evidence="10">
    <location>
        <begin position="133"/>
        <end position="490"/>
    </location>
</feature>
<organism evidence="11">
    <name type="scientific">Culicoides sonorensis</name>
    <name type="common">Biting midge</name>
    <dbReference type="NCBI Taxonomy" id="179676"/>
    <lineage>
        <taxon>Eukaryota</taxon>
        <taxon>Metazoa</taxon>
        <taxon>Ecdysozoa</taxon>
        <taxon>Arthropoda</taxon>
        <taxon>Hexapoda</taxon>
        <taxon>Insecta</taxon>
        <taxon>Pterygota</taxon>
        <taxon>Neoptera</taxon>
        <taxon>Endopterygota</taxon>
        <taxon>Diptera</taxon>
        <taxon>Nematocera</taxon>
        <taxon>Chironomoidea</taxon>
        <taxon>Ceratopogonidae</taxon>
        <taxon>Ceratopogoninae</taxon>
        <taxon>Culicoides</taxon>
        <taxon>Monoculicoides</taxon>
    </lineage>
</organism>
<evidence type="ECO:0000313" key="12">
    <source>
        <dbReference type="EMBL" id="SSX27136.1"/>
    </source>
</evidence>